<accession>A0AAW0K4W6</accession>
<evidence type="ECO:0000313" key="5">
    <source>
        <dbReference type="Proteomes" id="UP000237347"/>
    </source>
</evidence>
<evidence type="ECO:0000256" key="1">
    <source>
        <dbReference type="ARBA" id="ARBA00004479"/>
    </source>
</evidence>
<name>A0AAW0K4W6_QUESU</name>
<dbReference type="InterPro" id="IPR001611">
    <property type="entry name" value="Leu-rich_rpt"/>
</dbReference>
<reference evidence="4 5" key="1">
    <citation type="journal article" date="2018" name="Sci. Data">
        <title>The draft genome sequence of cork oak.</title>
        <authorList>
            <person name="Ramos A.M."/>
            <person name="Usie A."/>
            <person name="Barbosa P."/>
            <person name="Barros P.M."/>
            <person name="Capote T."/>
            <person name="Chaves I."/>
            <person name="Simoes F."/>
            <person name="Abreu I."/>
            <person name="Carrasquinho I."/>
            <person name="Faro C."/>
            <person name="Guimaraes J.B."/>
            <person name="Mendonca D."/>
            <person name="Nobrega F."/>
            <person name="Rodrigues L."/>
            <person name="Saibo N.J.M."/>
            <person name="Varela M.C."/>
            <person name="Egas C."/>
            <person name="Matos J."/>
            <person name="Miguel C.M."/>
            <person name="Oliveira M.M."/>
            <person name="Ricardo C.P."/>
            <person name="Goncalves S."/>
        </authorList>
    </citation>
    <scope>NUCLEOTIDE SEQUENCE [LARGE SCALE GENOMIC DNA]</scope>
    <source>
        <strain evidence="5">cv. HL8</strain>
    </source>
</reference>
<protein>
    <submittedName>
        <fullName evidence="4">Receptor-like protein 34</fullName>
    </submittedName>
</protein>
<gene>
    <name evidence="4" type="primary">RLP34_0</name>
    <name evidence="4" type="ORF">CFP56_025334</name>
</gene>
<dbReference type="Gene3D" id="3.80.10.10">
    <property type="entry name" value="Ribonuclease Inhibitor"/>
    <property type="match status" value="1"/>
</dbReference>
<evidence type="ECO:0000256" key="3">
    <source>
        <dbReference type="ARBA" id="ARBA00023170"/>
    </source>
</evidence>
<dbReference type="InterPro" id="IPR051716">
    <property type="entry name" value="Plant_RL_S/T_kinase"/>
</dbReference>
<dbReference type="InterPro" id="IPR032675">
    <property type="entry name" value="LRR_dom_sf"/>
</dbReference>
<keyword evidence="5" id="KW-1185">Reference proteome</keyword>
<sequence length="145" mass="16059">MIPSSLYNISSISVFSFTQNQLTGTLPANMGLTLPNLKLFELRNNKFFGSIPKRINMEEVIKELQLIKSTFVGLGICRGRPSRAQGWYLSGNKLSGQIPSSIGNLTQLVEFNLCQNNLEGSIPPSIGNFLSLQQLDITVTQQRLL</sequence>
<evidence type="ECO:0000313" key="4">
    <source>
        <dbReference type="EMBL" id="KAK7833725.1"/>
    </source>
</evidence>
<comment type="caution">
    <text evidence="4">The sequence shown here is derived from an EMBL/GenBank/DDBJ whole genome shotgun (WGS) entry which is preliminary data.</text>
</comment>
<dbReference type="SUPFAM" id="SSF52058">
    <property type="entry name" value="L domain-like"/>
    <property type="match status" value="1"/>
</dbReference>
<keyword evidence="2" id="KW-0732">Signal</keyword>
<dbReference type="EMBL" id="PKMF04000401">
    <property type="protein sequence ID" value="KAK7833725.1"/>
    <property type="molecule type" value="Genomic_DNA"/>
</dbReference>
<evidence type="ECO:0000256" key="2">
    <source>
        <dbReference type="ARBA" id="ARBA00022729"/>
    </source>
</evidence>
<dbReference type="GO" id="GO:0016020">
    <property type="term" value="C:membrane"/>
    <property type="evidence" value="ECO:0007669"/>
    <property type="project" value="UniProtKB-SubCell"/>
</dbReference>
<proteinExistence type="predicted"/>
<comment type="subcellular location">
    <subcellularLocation>
        <location evidence="1">Membrane</location>
        <topology evidence="1">Single-pass type I membrane protein</topology>
    </subcellularLocation>
</comment>
<dbReference type="AlphaFoldDB" id="A0AAW0K4W6"/>
<dbReference type="Proteomes" id="UP000237347">
    <property type="component" value="Unassembled WGS sequence"/>
</dbReference>
<keyword evidence="3" id="KW-0675">Receptor</keyword>
<dbReference type="Pfam" id="PF00560">
    <property type="entry name" value="LRR_1"/>
    <property type="match status" value="2"/>
</dbReference>
<dbReference type="PANTHER" id="PTHR48053:SF126">
    <property type="entry name" value="MDIS1-INTERACTING RECEPTOR LIKE KINASE 2-LIKE ISOFORM X1"/>
    <property type="match status" value="1"/>
</dbReference>
<dbReference type="PANTHER" id="PTHR48053">
    <property type="entry name" value="LEUCINE RICH REPEAT FAMILY PROTEIN, EXPRESSED"/>
    <property type="match status" value="1"/>
</dbReference>
<organism evidence="4 5">
    <name type="scientific">Quercus suber</name>
    <name type="common">Cork oak</name>
    <dbReference type="NCBI Taxonomy" id="58331"/>
    <lineage>
        <taxon>Eukaryota</taxon>
        <taxon>Viridiplantae</taxon>
        <taxon>Streptophyta</taxon>
        <taxon>Embryophyta</taxon>
        <taxon>Tracheophyta</taxon>
        <taxon>Spermatophyta</taxon>
        <taxon>Magnoliopsida</taxon>
        <taxon>eudicotyledons</taxon>
        <taxon>Gunneridae</taxon>
        <taxon>Pentapetalae</taxon>
        <taxon>rosids</taxon>
        <taxon>fabids</taxon>
        <taxon>Fagales</taxon>
        <taxon>Fagaceae</taxon>
        <taxon>Quercus</taxon>
    </lineage>
</organism>